<gene>
    <name evidence="8" type="ORF">ENQ20_17010</name>
</gene>
<dbReference type="Gene3D" id="1.10.1060.10">
    <property type="entry name" value="Alpha-helical ferredoxin"/>
    <property type="match status" value="1"/>
</dbReference>
<comment type="caution">
    <text evidence="8">The sequence shown here is derived from an EMBL/GenBank/DDBJ whole genome shotgun (WGS) entry which is preliminary data.</text>
</comment>
<evidence type="ECO:0000313" key="8">
    <source>
        <dbReference type="EMBL" id="HDX33168.1"/>
    </source>
</evidence>
<evidence type="ECO:0000256" key="1">
    <source>
        <dbReference type="ARBA" id="ARBA00022485"/>
    </source>
</evidence>
<feature type="domain" description="4Fe-4S ferredoxin-type" evidence="7">
    <location>
        <begin position="61"/>
        <end position="84"/>
    </location>
</feature>
<comment type="catalytic activity">
    <reaction evidence="6">
        <text>(R)-lactate + A = pyruvate + AH2</text>
        <dbReference type="Rhea" id="RHEA:15089"/>
        <dbReference type="ChEBI" id="CHEBI:13193"/>
        <dbReference type="ChEBI" id="CHEBI:15361"/>
        <dbReference type="ChEBI" id="CHEBI:16004"/>
        <dbReference type="ChEBI" id="CHEBI:17499"/>
    </reaction>
</comment>
<dbReference type="Pfam" id="PF13183">
    <property type="entry name" value="Fer4_8"/>
    <property type="match status" value="1"/>
</dbReference>
<comment type="cofactor">
    <cofactor evidence="6">
        <name>[4Fe-4S] cluster</name>
        <dbReference type="ChEBI" id="CHEBI:49883"/>
    </cofactor>
    <text evidence="6">Binds 2 [4Fe-4S] clusters.</text>
</comment>
<keyword evidence="2 6" id="KW-0479">Metal-binding</keyword>
<dbReference type="SUPFAM" id="SSF54862">
    <property type="entry name" value="4Fe-4S ferredoxins"/>
    <property type="match status" value="1"/>
</dbReference>
<keyword evidence="1 6" id="KW-0004">4Fe-4S</keyword>
<evidence type="ECO:0000256" key="5">
    <source>
        <dbReference type="ARBA" id="ARBA00023014"/>
    </source>
</evidence>
<accession>A0A7C1JYF9</accession>
<dbReference type="AlphaFoldDB" id="A0A7C1JYF9"/>
<dbReference type="InterPro" id="IPR017900">
    <property type="entry name" value="4Fe4S_Fe_S_CS"/>
</dbReference>
<dbReference type="InterPro" id="IPR017896">
    <property type="entry name" value="4Fe4S_Fe-S-bd"/>
</dbReference>
<evidence type="ECO:0000256" key="4">
    <source>
        <dbReference type="ARBA" id="ARBA00023004"/>
    </source>
</evidence>
<evidence type="ECO:0000259" key="7">
    <source>
        <dbReference type="PROSITE" id="PS51379"/>
    </source>
</evidence>
<protein>
    <recommendedName>
        <fullName evidence="6">Glycolate oxidase iron-sulfur subunit</fullName>
        <ecNumber evidence="6">1.1.99.14</ecNumber>
    </recommendedName>
</protein>
<dbReference type="PROSITE" id="PS51379">
    <property type="entry name" value="4FE4S_FER_2"/>
    <property type="match status" value="2"/>
</dbReference>
<comment type="function">
    <text evidence="6">Component of a complex that catalyzes the oxidation of glycolate to glyoxylate.</text>
</comment>
<dbReference type="InterPro" id="IPR009051">
    <property type="entry name" value="Helical_ferredxn"/>
</dbReference>
<dbReference type="GO" id="GO:0051539">
    <property type="term" value="F:4 iron, 4 sulfur cluster binding"/>
    <property type="evidence" value="ECO:0007669"/>
    <property type="project" value="UniProtKB-UniRule"/>
</dbReference>
<dbReference type="EC" id="1.1.99.14" evidence="6"/>
<dbReference type="GO" id="GO:0046872">
    <property type="term" value="F:metal ion binding"/>
    <property type="evidence" value="ECO:0007669"/>
    <property type="project" value="UniProtKB-UniRule"/>
</dbReference>
<evidence type="ECO:0000256" key="3">
    <source>
        <dbReference type="ARBA" id="ARBA00022737"/>
    </source>
</evidence>
<dbReference type="PIRSF" id="PIRSF000139">
    <property type="entry name" value="Glc_ox_4Fe-4S"/>
    <property type="match status" value="1"/>
</dbReference>
<comment type="catalytic activity">
    <reaction evidence="6">
        <text>glycolate + A = glyoxylate + AH2</text>
        <dbReference type="Rhea" id="RHEA:21264"/>
        <dbReference type="ChEBI" id="CHEBI:13193"/>
        <dbReference type="ChEBI" id="CHEBI:17499"/>
        <dbReference type="ChEBI" id="CHEBI:29805"/>
        <dbReference type="ChEBI" id="CHEBI:36655"/>
        <dbReference type="EC" id="1.1.99.14"/>
    </reaction>
</comment>
<organism evidence="8">
    <name type="scientific">Caldilinea aerophila</name>
    <dbReference type="NCBI Taxonomy" id="133453"/>
    <lineage>
        <taxon>Bacteria</taxon>
        <taxon>Bacillati</taxon>
        <taxon>Chloroflexota</taxon>
        <taxon>Caldilineae</taxon>
        <taxon>Caldilineales</taxon>
        <taxon>Caldilineaceae</taxon>
        <taxon>Caldilinea</taxon>
    </lineage>
</organism>
<keyword evidence="3" id="KW-0677">Repeat</keyword>
<keyword evidence="5 6" id="KW-0411">Iron-sulfur</keyword>
<dbReference type="EMBL" id="DSMG01000177">
    <property type="protein sequence ID" value="HDX33168.1"/>
    <property type="molecule type" value="Genomic_DNA"/>
</dbReference>
<keyword evidence="6" id="KW-0249">Electron transport</keyword>
<keyword evidence="4 6" id="KW-0408">Iron</keyword>
<dbReference type="InterPro" id="IPR004017">
    <property type="entry name" value="Cys_rich_dom"/>
</dbReference>
<sequence length="428" mass="46967">MTAIELLNQPGFRRRLDQCIHCGLCLPACPTYAVNQLETDSPRGRIALMHAAAEGRIGLEGAFEEHLELCLGCRACETACPSGVQYGLLLETARAALAQVKQRSNRKRAAEFLQQIGLRGLLPYRRRLRLLARGMWLYQRLGLTRLAHWILPRLPSALTTMEGMIPPIDLNFLDLSQPAPALGPRRDKVAFFVGCVQDAFLAGVNRATVHVLQRNGYEVHFPQAQTCCNAAALHSGDVEFARTLAQRNIDAFAEGDFEAILTNAGGCGAALKGYEHLLADEPAYMSKARTFVSKVKDINEFLADHLHHPPTGHVQARVVYVDSCHLRHGQKVVGPPRALLRAIPGVELVELQQPDMCCGSAGIYNLLQPEMANQVLDAKMADIRAANANIIATANTGCYLQMVYGVKRAGLSATVMHVVELLERAYHP</sequence>
<dbReference type="Pfam" id="PF02754">
    <property type="entry name" value="CCG"/>
    <property type="match status" value="2"/>
</dbReference>
<dbReference type="InterPro" id="IPR012257">
    <property type="entry name" value="Glc_ox_4Fe-4S"/>
</dbReference>
<dbReference type="GO" id="GO:0019154">
    <property type="term" value="F:glycolate dehydrogenase activity"/>
    <property type="evidence" value="ECO:0007669"/>
    <property type="project" value="UniProtKB-EC"/>
</dbReference>
<evidence type="ECO:0000256" key="6">
    <source>
        <dbReference type="PIRNR" id="PIRNR000139"/>
    </source>
</evidence>
<dbReference type="PANTHER" id="PTHR32479">
    <property type="entry name" value="GLYCOLATE OXIDASE IRON-SULFUR SUBUNIT"/>
    <property type="match status" value="1"/>
</dbReference>
<dbReference type="PANTHER" id="PTHR32479:SF17">
    <property type="entry name" value="GLYCOLATE OXIDASE IRON-SULFUR SUBUNIT"/>
    <property type="match status" value="1"/>
</dbReference>
<reference evidence="8" key="1">
    <citation type="journal article" date="2020" name="mSystems">
        <title>Genome- and Community-Level Interaction Insights into Carbon Utilization and Element Cycling Functions of Hydrothermarchaeota in Hydrothermal Sediment.</title>
        <authorList>
            <person name="Zhou Z."/>
            <person name="Liu Y."/>
            <person name="Xu W."/>
            <person name="Pan J."/>
            <person name="Luo Z.H."/>
            <person name="Li M."/>
        </authorList>
    </citation>
    <scope>NUCLEOTIDE SEQUENCE [LARGE SCALE GENOMIC DNA]</scope>
    <source>
        <strain evidence="8">SpSt-289</strain>
    </source>
</reference>
<keyword evidence="6" id="KW-0813">Transport</keyword>
<evidence type="ECO:0000256" key="2">
    <source>
        <dbReference type="ARBA" id="ARBA00022723"/>
    </source>
</evidence>
<dbReference type="PROSITE" id="PS00198">
    <property type="entry name" value="4FE4S_FER_1"/>
    <property type="match status" value="2"/>
</dbReference>
<proteinExistence type="predicted"/>
<feature type="domain" description="4Fe-4S ferredoxin-type" evidence="7">
    <location>
        <begin position="10"/>
        <end position="40"/>
    </location>
</feature>
<name>A0A7C1JYF9_9CHLR</name>